<dbReference type="Proteomes" id="UP001629235">
    <property type="component" value="Unassembled WGS sequence"/>
</dbReference>
<proteinExistence type="predicted"/>
<name>A0ACC7N4N8_9BURK</name>
<organism evidence="1 2">
    <name type="scientific">Paraburkholderia rhynchosiae</name>
    <dbReference type="NCBI Taxonomy" id="487049"/>
    <lineage>
        <taxon>Bacteria</taxon>
        <taxon>Pseudomonadati</taxon>
        <taxon>Pseudomonadota</taxon>
        <taxon>Betaproteobacteria</taxon>
        <taxon>Burkholderiales</taxon>
        <taxon>Burkholderiaceae</taxon>
        <taxon>Paraburkholderia</taxon>
    </lineage>
</organism>
<dbReference type="EMBL" id="JAQQDW010000001">
    <property type="protein sequence ID" value="MFM0102010.1"/>
    <property type="molecule type" value="Genomic_DNA"/>
</dbReference>
<sequence length="133" mass="14532">MSTETSLDEKWGAGRRDGQSRILTWLTGCREFARVWRLCGGLVVVRTRARARANRGNLDAQRARGDDWSDAAVFASSAACCWQQAGDGVFIVRLSLATDIERLASFIGIGSRLPLAGHLSSLPSKVVLPETER</sequence>
<comment type="caution">
    <text evidence="1">The sequence shown here is derived from an EMBL/GenBank/DDBJ whole genome shotgun (WGS) entry which is preliminary data.</text>
</comment>
<evidence type="ECO:0000313" key="2">
    <source>
        <dbReference type="Proteomes" id="UP001629235"/>
    </source>
</evidence>
<reference evidence="1 2" key="1">
    <citation type="journal article" date="2024" name="Chem. Sci.">
        <title>Discovery of megapolipeptins by genome mining of a Burkholderiales bacteria collection.</title>
        <authorList>
            <person name="Paulo B.S."/>
            <person name="Recchia M.J.J."/>
            <person name="Lee S."/>
            <person name="Fergusson C.H."/>
            <person name="Romanowski S.B."/>
            <person name="Hernandez A."/>
            <person name="Krull N."/>
            <person name="Liu D.Y."/>
            <person name="Cavanagh H."/>
            <person name="Bos A."/>
            <person name="Gray C.A."/>
            <person name="Murphy B.T."/>
            <person name="Linington R.G."/>
            <person name="Eustaquio A.S."/>
        </authorList>
    </citation>
    <scope>NUCLEOTIDE SEQUENCE [LARGE SCALE GENOMIC DNA]</scope>
    <source>
        <strain evidence="1 2">RL18-126-BIB-B</strain>
    </source>
</reference>
<gene>
    <name evidence="1" type="ORF">PQR01_00480</name>
</gene>
<accession>A0ACC7N4N8</accession>
<protein>
    <submittedName>
        <fullName evidence="1">Uncharacterized protein</fullName>
    </submittedName>
</protein>
<evidence type="ECO:0000313" key="1">
    <source>
        <dbReference type="EMBL" id="MFM0102010.1"/>
    </source>
</evidence>
<keyword evidence="2" id="KW-1185">Reference proteome</keyword>